<dbReference type="Gene3D" id="3.40.1360.10">
    <property type="match status" value="1"/>
</dbReference>
<sequence length="723" mass="81921">MLNLNRFSGLDDEEEVQQSTPPQDDKAEIERALLQKLEPALFYLFPNGETARHEFLIGSVKGEEGQSLKIELDGSKGGLWHDFATGEGGDIFSLWGQVKGWDSRSQFPEILQDMRKWLGMPEAGKTQSPRKPKKKINLSAPDAQWAYHDVEGNIIAYAYRYNTGEDEKEFRPFDVATQTYHPPEPRPLYNLPGILKADNVVIVEGEKCAEALIAKGITATTAMGGAKAPLDKTDWSPLKGKHVLIWPDNDVPGLNYAERLSTFLYTQDVLSLYVLKLPDGIPLKWDAAEAVEEGRNIDELLQSNMRMVKPCDEGQGLILPNIKPIPYQSLGEWLDEEHTMPFDLIEPRVLTPGGILLFGGAPKVGKTDFMLNWLIRLSAGLPFLGMNTPQPLKIFYFQSEIDHAYMRERLRALTPEAQHLPLMRQNLMITDSIRMLLDEEGMERLYHTIKERFIPDLIVIDPLRNVYPGASENDNMEMMRFLQDRIRALKDALNPDAGVILVHHTRKVSKTDITEDPFNVLSGASVLRSFYTSGMILYKPDEAESLRHLCFELRNGPPLPMKKIDKVSGHWQEMTDSIAIVRSDRSEKAQKDRQQVQDVILTMILREAKQGKLYTPTQFSQVFEGKEGLGGEMSIRRRIDVLSSQGLIKFNRSPEYCNRHCDALRSKYGVMCVENMIYLMSENIDLETGEVTPIITHVYPTHMKDPEEGHIIPVTKTQEGSDA</sequence>
<dbReference type="SUPFAM" id="SSF56731">
    <property type="entry name" value="DNA primase core"/>
    <property type="match status" value="1"/>
</dbReference>
<dbReference type="STRING" id="1629334.Cva_01651"/>
<dbReference type="CDD" id="cd01029">
    <property type="entry name" value="TOPRIM_primases"/>
    <property type="match status" value="1"/>
</dbReference>
<accession>A0A0K8MEP4</accession>
<dbReference type="EMBL" id="BBVC01000109">
    <property type="protein sequence ID" value="GAO98981.1"/>
    <property type="molecule type" value="Genomic_DNA"/>
</dbReference>
<name>A0A0K8MEP4_9PROT</name>
<evidence type="ECO:0008006" key="4">
    <source>
        <dbReference type="Google" id="ProtNLM"/>
    </source>
</evidence>
<dbReference type="Gene3D" id="3.40.50.300">
    <property type="entry name" value="P-loop containing nucleotide triphosphate hydrolases"/>
    <property type="match status" value="1"/>
</dbReference>
<dbReference type="InterPro" id="IPR034154">
    <property type="entry name" value="TOPRIM_DnaG/twinkle"/>
</dbReference>
<evidence type="ECO:0000313" key="2">
    <source>
        <dbReference type="EMBL" id="GAO98981.1"/>
    </source>
</evidence>
<feature type="region of interest" description="Disordered" evidence="1">
    <location>
        <begin position="1"/>
        <end position="25"/>
    </location>
</feature>
<dbReference type="Pfam" id="PF13481">
    <property type="entry name" value="AAA_25"/>
    <property type="match status" value="1"/>
</dbReference>
<dbReference type="AlphaFoldDB" id="A0A0K8MEP4"/>
<dbReference type="SUPFAM" id="SSF52540">
    <property type="entry name" value="P-loop containing nucleoside triphosphate hydrolases"/>
    <property type="match status" value="1"/>
</dbReference>
<evidence type="ECO:0000313" key="3">
    <source>
        <dbReference type="Proteomes" id="UP000036771"/>
    </source>
</evidence>
<evidence type="ECO:0000256" key="1">
    <source>
        <dbReference type="SAM" id="MobiDB-lite"/>
    </source>
</evidence>
<protein>
    <recommendedName>
        <fullName evidence="4">DNA primase</fullName>
    </recommendedName>
</protein>
<keyword evidence="3" id="KW-1185">Reference proteome</keyword>
<gene>
    <name evidence="2" type="ORF">Cva_01651</name>
</gene>
<proteinExistence type="predicted"/>
<comment type="caution">
    <text evidence="2">The sequence shown here is derived from an EMBL/GenBank/DDBJ whole genome shotgun (WGS) entry which is preliminary data.</text>
</comment>
<organism evidence="2 3">
    <name type="scientific">Caedimonas varicaedens</name>
    <dbReference type="NCBI Taxonomy" id="1629334"/>
    <lineage>
        <taxon>Bacteria</taxon>
        <taxon>Pseudomonadati</taxon>
        <taxon>Pseudomonadota</taxon>
        <taxon>Alphaproteobacteria</taxon>
        <taxon>Holosporales</taxon>
        <taxon>Caedimonadaceae</taxon>
        <taxon>Caedimonas</taxon>
    </lineage>
</organism>
<reference evidence="2 3" key="1">
    <citation type="submission" date="2015-03" db="EMBL/GenBank/DDBJ databases">
        <title>Caedibacter varicaedens, whole genome shotgun sequence.</title>
        <authorList>
            <person name="Suzuki H."/>
            <person name="Dapper A.L."/>
            <person name="Gibson A.K."/>
            <person name="Jackson C."/>
            <person name="Lee H."/>
            <person name="Pejaver V.R."/>
            <person name="Doak T."/>
            <person name="Lynch M."/>
        </authorList>
    </citation>
    <scope>NUCLEOTIDE SEQUENCE [LARGE SCALE GENOMIC DNA]</scope>
</reference>
<dbReference type="Proteomes" id="UP000036771">
    <property type="component" value="Unassembled WGS sequence"/>
</dbReference>
<dbReference type="OrthoDB" id="9763644at2"/>
<dbReference type="InterPro" id="IPR027417">
    <property type="entry name" value="P-loop_NTPase"/>
</dbReference>